<evidence type="ECO:0000313" key="14">
    <source>
        <dbReference type="EMBL" id="KAL3680094.1"/>
    </source>
</evidence>
<evidence type="ECO:0000313" key="15">
    <source>
        <dbReference type="Proteomes" id="UP001633002"/>
    </source>
</evidence>
<keyword evidence="8" id="KW-0067">ATP-binding</keyword>
<dbReference type="PROSITE" id="PS00108">
    <property type="entry name" value="PROTEIN_KINASE_ST"/>
    <property type="match status" value="1"/>
</dbReference>
<protein>
    <recommendedName>
        <fullName evidence="3">Uncharacterized protein ycf33</fullName>
    </recommendedName>
</protein>
<dbReference type="EMBL" id="JBJQOH010000007">
    <property type="protein sequence ID" value="KAL3680094.1"/>
    <property type="molecule type" value="Genomic_DNA"/>
</dbReference>
<dbReference type="InterPro" id="IPR051681">
    <property type="entry name" value="Ser/Thr_Kinases-Pseudokinases"/>
</dbReference>
<dbReference type="PANTHER" id="PTHR44329">
    <property type="entry name" value="SERINE/THREONINE-PROTEIN KINASE TNNI3K-RELATED"/>
    <property type="match status" value="1"/>
</dbReference>
<dbReference type="GO" id="GO:0005524">
    <property type="term" value="F:ATP binding"/>
    <property type="evidence" value="ECO:0007669"/>
    <property type="project" value="UniProtKB-KW"/>
</dbReference>
<evidence type="ECO:0000256" key="6">
    <source>
        <dbReference type="ARBA" id="ARBA00022741"/>
    </source>
</evidence>
<keyword evidence="6" id="KW-0547">Nucleotide-binding</keyword>
<dbReference type="GO" id="GO:0009536">
    <property type="term" value="C:plastid"/>
    <property type="evidence" value="ECO:0007669"/>
    <property type="project" value="UniProtKB-SubCell"/>
</dbReference>
<proteinExistence type="inferred from homology"/>
<comment type="similarity">
    <text evidence="2">Belongs to the ycf33 family.</text>
</comment>
<dbReference type="Proteomes" id="UP001633002">
    <property type="component" value="Unassembled WGS sequence"/>
</dbReference>
<dbReference type="SMART" id="SM00220">
    <property type="entry name" value="S_TKc"/>
    <property type="match status" value="1"/>
</dbReference>
<comment type="caution">
    <text evidence="14">The sequence shown here is derived from an EMBL/GenBank/DDBJ whole genome shotgun (WGS) entry which is preliminary data.</text>
</comment>
<keyword evidence="5" id="KW-0808">Transferase</keyword>
<dbReference type="Gene3D" id="1.10.510.10">
    <property type="entry name" value="Transferase(Phosphotransferase) domain 1"/>
    <property type="match status" value="1"/>
</dbReference>
<evidence type="ECO:0000256" key="4">
    <source>
        <dbReference type="ARBA" id="ARBA00022640"/>
    </source>
</evidence>
<comment type="catalytic activity">
    <reaction evidence="10">
        <text>L-seryl-[protein] + ATP = O-phospho-L-seryl-[protein] + ADP + H(+)</text>
        <dbReference type="Rhea" id="RHEA:17989"/>
        <dbReference type="Rhea" id="RHEA-COMP:9863"/>
        <dbReference type="Rhea" id="RHEA-COMP:11604"/>
        <dbReference type="ChEBI" id="CHEBI:15378"/>
        <dbReference type="ChEBI" id="CHEBI:29999"/>
        <dbReference type="ChEBI" id="CHEBI:30616"/>
        <dbReference type="ChEBI" id="CHEBI:83421"/>
        <dbReference type="ChEBI" id="CHEBI:456216"/>
        <dbReference type="EC" id="2.7.11.1"/>
    </reaction>
</comment>
<keyword evidence="12" id="KW-1133">Transmembrane helix</keyword>
<dbReference type="AlphaFoldDB" id="A0ABD3GQR9"/>
<dbReference type="InterPro" id="IPR011009">
    <property type="entry name" value="Kinase-like_dom_sf"/>
</dbReference>
<dbReference type="Gene3D" id="3.30.200.20">
    <property type="entry name" value="Phosphorylase Kinase, domain 1"/>
    <property type="match status" value="1"/>
</dbReference>
<comment type="subcellular location">
    <subcellularLocation>
        <location evidence="1">Plastid</location>
    </subcellularLocation>
</comment>
<dbReference type="Pfam" id="PF07714">
    <property type="entry name" value="PK_Tyr_Ser-Thr"/>
    <property type="match status" value="1"/>
</dbReference>
<dbReference type="PRINTS" id="PR00109">
    <property type="entry name" value="TYRKINASE"/>
</dbReference>
<evidence type="ECO:0000256" key="7">
    <source>
        <dbReference type="ARBA" id="ARBA00022777"/>
    </source>
</evidence>
<dbReference type="GO" id="GO:0004674">
    <property type="term" value="F:protein serine/threonine kinase activity"/>
    <property type="evidence" value="ECO:0007669"/>
    <property type="project" value="UniProtKB-EC"/>
</dbReference>
<evidence type="ECO:0000256" key="3">
    <source>
        <dbReference type="ARBA" id="ARBA00021584"/>
    </source>
</evidence>
<dbReference type="InterPro" id="IPR000719">
    <property type="entry name" value="Prot_kinase_dom"/>
</dbReference>
<feature type="transmembrane region" description="Helical" evidence="12">
    <location>
        <begin position="696"/>
        <end position="721"/>
    </location>
</feature>
<dbReference type="SUPFAM" id="SSF56112">
    <property type="entry name" value="Protein kinase-like (PK-like)"/>
    <property type="match status" value="1"/>
</dbReference>
<sequence length="730" mass="81844">MGKEQDSYFTPSVRSVVSSPLSGHDEKSSISSSPSINWASPKGSVSMCNSQHSRETVISPRSLDGSIHGRQKMVSLETTRSPGGSVHGRDQIGLPYLNGHQLRSLQSFDKELDVRRVPSWTQFFEVHGESHAVTPDQKHMIDRSQLKFGHKFASGAYSRIYRGEYHEKEVAIKVVKQPDDDVQMATRIERQFMQEVSLLSRLHHRNIVEFVGAIKSPPVFIVVTEYLPGGSLRSFLHKSQGTGLSLRQVLDFASDIAEGMNYLHSQGVLHLDLKSHNLVLTEDLRVKITDFGVARLQSECESMTPDAGTFRWMAPEMIRHKTFSTKADVYGFGIILWELYTGNIPYEEMSAIQAAFAVAHKRTRPTIPDSCPKPLKQLMEECWAEIPEKRPHFWQIVQRLDEFKDCVRRNLSLRSRQFDCKKRKTLKQLSALLGNSSFWSVVNTPQWYLSKQDIPWCNSYHLQWRVRLLAMQATGLGAGASLSLYRGAVLGRQKISYGGSVILQRERLWQQSLSSSLPPKLKTPRHPSTRTAEKIACRYSPPARASWDAEIKKVEKNVERSPPALIDMNHRSTAEEEREILETEESAEPSRALFVDVEQLVQGQVGRIALVTTLLLGVGALAASGSAEAATVHLRDGLHSSLDTDLRALAMGPEGPLLEEFWDNMRRYGFYFLTVASGGIYSLVKPLIDALRNPLTAVLVIVVVTGTVYLIGLTVSAMLGINEFEYAYAP</sequence>
<evidence type="ECO:0000256" key="8">
    <source>
        <dbReference type="ARBA" id="ARBA00022840"/>
    </source>
</evidence>
<dbReference type="InterPro" id="IPR008271">
    <property type="entry name" value="Ser/Thr_kinase_AS"/>
</dbReference>
<organism evidence="14 15">
    <name type="scientific">Riccia sorocarpa</name>
    <dbReference type="NCBI Taxonomy" id="122646"/>
    <lineage>
        <taxon>Eukaryota</taxon>
        <taxon>Viridiplantae</taxon>
        <taxon>Streptophyta</taxon>
        <taxon>Embryophyta</taxon>
        <taxon>Marchantiophyta</taxon>
        <taxon>Marchantiopsida</taxon>
        <taxon>Marchantiidae</taxon>
        <taxon>Marchantiales</taxon>
        <taxon>Ricciaceae</taxon>
        <taxon>Riccia</taxon>
    </lineage>
</organism>
<gene>
    <name evidence="14" type="ORF">R1sor_023050</name>
</gene>
<reference evidence="14 15" key="1">
    <citation type="submission" date="2024-09" db="EMBL/GenBank/DDBJ databases">
        <title>Chromosome-scale assembly of Riccia sorocarpa.</title>
        <authorList>
            <person name="Paukszto L."/>
        </authorList>
    </citation>
    <scope>NUCLEOTIDE SEQUENCE [LARGE SCALE GENOMIC DNA]</scope>
    <source>
        <strain evidence="14">LP-2024</strain>
        <tissue evidence="14">Aerial parts of the thallus</tissue>
    </source>
</reference>
<dbReference type="Pfam" id="PF05421">
    <property type="entry name" value="DUF751"/>
    <property type="match status" value="1"/>
</dbReference>
<evidence type="ECO:0000256" key="9">
    <source>
        <dbReference type="ARBA" id="ARBA00047899"/>
    </source>
</evidence>
<evidence type="ECO:0000259" key="13">
    <source>
        <dbReference type="PROSITE" id="PS50011"/>
    </source>
</evidence>
<keyword evidence="7" id="KW-0418">Kinase</keyword>
<evidence type="ECO:0000256" key="10">
    <source>
        <dbReference type="ARBA" id="ARBA00048679"/>
    </source>
</evidence>
<accession>A0ABD3GQR9</accession>
<evidence type="ECO:0000256" key="2">
    <source>
        <dbReference type="ARBA" id="ARBA00010985"/>
    </source>
</evidence>
<name>A0ABD3GQR9_9MARC</name>
<dbReference type="CDD" id="cd13999">
    <property type="entry name" value="STKc_MAP3K-like"/>
    <property type="match status" value="1"/>
</dbReference>
<keyword evidence="4" id="KW-0934">Plastid</keyword>
<evidence type="ECO:0000256" key="11">
    <source>
        <dbReference type="SAM" id="MobiDB-lite"/>
    </source>
</evidence>
<feature type="domain" description="Protein kinase" evidence="13">
    <location>
        <begin position="146"/>
        <end position="404"/>
    </location>
</feature>
<dbReference type="PROSITE" id="PS50011">
    <property type="entry name" value="PROTEIN_KINASE_DOM"/>
    <property type="match status" value="1"/>
</dbReference>
<keyword evidence="12" id="KW-0472">Membrane</keyword>
<keyword evidence="12" id="KW-0812">Transmembrane</keyword>
<evidence type="ECO:0000256" key="12">
    <source>
        <dbReference type="SAM" id="Phobius"/>
    </source>
</evidence>
<dbReference type="FunFam" id="3.30.200.20:FF:000034">
    <property type="entry name" value="Kinase suppressor of Ras 1"/>
    <property type="match status" value="1"/>
</dbReference>
<feature type="transmembrane region" description="Helical" evidence="12">
    <location>
        <begin position="668"/>
        <end position="684"/>
    </location>
</feature>
<dbReference type="PANTHER" id="PTHR44329:SF277">
    <property type="entry name" value="SERINE_THREONINE-PROTEIN KINASE HT1-LIKE"/>
    <property type="match status" value="1"/>
</dbReference>
<feature type="region of interest" description="Disordered" evidence="11">
    <location>
        <begin position="1"/>
        <end position="65"/>
    </location>
</feature>
<dbReference type="InterPro" id="IPR008470">
    <property type="entry name" value="Uncharacterised_Ycf33"/>
</dbReference>
<keyword evidence="15" id="KW-1185">Reference proteome</keyword>
<evidence type="ECO:0000256" key="5">
    <source>
        <dbReference type="ARBA" id="ARBA00022679"/>
    </source>
</evidence>
<comment type="catalytic activity">
    <reaction evidence="9">
        <text>L-threonyl-[protein] + ATP = O-phospho-L-threonyl-[protein] + ADP + H(+)</text>
        <dbReference type="Rhea" id="RHEA:46608"/>
        <dbReference type="Rhea" id="RHEA-COMP:11060"/>
        <dbReference type="Rhea" id="RHEA-COMP:11605"/>
        <dbReference type="ChEBI" id="CHEBI:15378"/>
        <dbReference type="ChEBI" id="CHEBI:30013"/>
        <dbReference type="ChEBI" id="CHEBI:30616"/>
        <dbReference type="ChEBI" id="CHEBI:61977"/>
        <dbReference type="ChEBI" id="CHEBI:456216"/>
        <dbReference type="EC" id="2.7.11.1"/>
    </reaction>
</comment>
<dbReference type="InterPro" id="IPR001245">
    <property type="entry name" value="Ser-Thr/Tyr_kinase_cat_dom"/>
</dbReference>
<evidence type="ECO:0000256" key="1">
    <source>
        <dbReference type="ARBA" id="ARBA00004474"/>
    </source>
</evidence>